<dbReference type="Pfam" id="PF08240">
    <property type="entry name" value="ADH_N"/>
    <property type="match status" value="1"/>
</dbReference>
<dbReference type="InterPro" id="IPR013149">
    <property type="entry name" value="ADH-like_C"/>
</dbReference>
<evidence type="ECO:0000256" key="1">
    <source>
        <dbReference type="ARBA" id="ARBA00022723"/>
    </source>
</evidence>
<dbReference type="InterPro" id="IPR050129">
    <property type="entry name" value="Zn_alcohol_dh"/>
</dbReference>
<dbReference type="InterPro" id="IPR002328">
    <property type="entry name" value="ADH_Zn_CS"/>
</dbReference>
<dbReference type="PROSITE" id="PS00059">
    <property type="entry name" value="ADH_ZINC"/>
    <property type="match status" value="1"/>
</dbReference>
<dbReference type="EMBL" id="ML178843">
    <property type="protein sequence ID" value="TFK97893.1"/>
    <property type="molecule type" value="Genomic_DNA"/>
</dbReference>
<evidence type="ECO:0000256" key="4">
    <source>
        <dbReference type="RuleBase" id="RU361277"/>
    </source>
</evidence>
<accession>A0A5C3QHU1</accession>
<dbReference type="SUPFAM" id="SSF51735">
    <property type="entry name" value="NAD(P)-binding Rossmann-fold domains"/>
    <property type="match status" value="1"/>
</dbReference>
<evidence type="ECO:0000256" key="2">
    <source>
        <dbReference type="ARBA" id="ARBA00022833"/>
    </source>
</evidence>
<reference evidence="6 7" key="1">
    <citation type="journal article" date="2019" name="Nat. Ecol. Evol.">
        <title>Megaphylogeny resolves global patterns of mushroom evolution.</title>
        <authorList>
            <person name="Varga T."/>
            <person name="Krizsan K."/>
            <person name="Foldi C."/>
            <person name="Dima B."/>
            <person name="Sanchez-Garcia M."/>
            <person name="Sanchez-Ramirez S."/>
            <person name="Szollosi G.J."/>
            <person name="Szarkandi J.G."/>
            <person name="Papp V."/>
            <person name="Albert L."/>
            <person name="Andreopoulos W."/>
            <person name="Angelini C."/>
            <person name="Antonin V."/>
            <person name="Barry K.W."/>
            <person name="Bougher N.L."/>
            <person name="Buchanan P."/>
            <person name="Buyck B."/>
            <person name="Bense V."/>
            <person name="Catcheside P."/>
            <person name="Chovatia M."/>
            <person name="Cooper J."/>
            <person name="Damon W."/>
            <person name="Desjardin D."/>
            <person name="Finy P."/>
            <person name="Geml J."/>
            <person name="Haridas S."/>
            <person name="Hughes K."/>
            <person name="Justo A."/>
            <person name="Karasinski D."/>
            <person name="Kautmanova I."/>
            <person name="Kiss B."/>
            <person name="Kocsube S."/>
            <person name="Kotiranta H."/>
            <person name="LaButti K.M."/>
            <person name="Lechner B.E."/>
            <person name="Liimatainen K."/>
            <person name="Lipzen A."/>
            <person name="Lukacs Z."/>
            <person name="Mihaltcheva S."/>
            <person name="Morgado L.N."/>
            <person name="Niskanen T."/>
            <person name="Noordeloos M.E."/>
            <person name="Ohm R.A."/>
            <person name="Ortiz-Santana B."/>
            <person name="Ovrebo C."/>
            <person name="Racz N."/>
            <person name="Riley R."/>
            <person name="Savchenko A."/>
            <person name="Shiryaev A."/>
            <person name="Soop K."/>
            <person name="Spirin V."/>
            <person name="Szebenyi C."/>
            <person name="Tomsovsky M."/>
            <person name="Tulloss R.E."/>
            <person name="Uehling J."/>
            <person name="Grigoriev I.V."/>
            <person name="Vagvolgyi C."/>
            <person name="Papp T."/>
            <person name="Martin F.M."/>
            <person name="Miettinen O."/>
            <person name="Hibbett D.S."/>
            <person name="Nagy L.G."/>
        </authorList>
    </citation>
    <scope>NUCLEOTIDE SEQUENCE [LARGE SCALE GENOMIC DNA]</scope>
    <source>
        <strain evidence="6 7">CBS 309.79</strain>
    </source>
</reference>
<protein>
    <submittedName>
        <fullName evidence="6">NADP+-dependent D-mannitol dehydrogenase</fullName>
    </submittedName>
</protein>
<keyword evidence="1 4" id="KW-0479">Metal-binding</keyword>
<dbReference type="Gene3D" id="3.40.50.720">
    <property type="entry name" value="NAD(P)-binding Rossmann-like Domain"/>
    <property type="match status" value="1"/>
</dbReference>
<sequence length="344" mass="37150">MNAVYYSSPKQFEVKEVPIPEPSDEEVLLKVSYCGLCGTDCHIHDGEFIAKFPLIPGHEVVGTIVRLGSAVPGDKFKIGDLCVADNGSSCDKCFFCRRGKSLLCEDFRSKGVTMDGGFAEYVTFNHAKLYRTTLPPQSATLVEPTACAIHGADRVRLNVGDEVLICGAGPTGLILAQLLRLNGAQRLVVAAPKGPKTEVAKKLGVADSIIELSRDPSDASKQWDLLKTENPYGFDVVVEATGSPALAQSALSFVRRGGTLLVYGVYDEKARVEWSPGRIFGDEITIIGSFAQTHCFPRAVQYLESGKIKTEGMITDVFKLADYQAALDRIKSKGAVKVIIDAQG</sequence>
<dbReference type="STRING" id="1884261.A0A5C3QHU1"/>
<dbReference type="Proteomes" id="UP000305067">
    <property type="component" value="Unassembled WGS sequence"/>
</dbReference>
<evidence type="ECO:0000256" key="3">
    <source>
        <dbReference type="ARBA" id="ARBA00023002"/>
    </source>
</evidence>
<evidence type="ECO:0000313" key="6">
    <source>
        <dbReference type="EMBL" id="TFK97893.1"/>
    </source>
</evidence>
<dbReference type="PANTHER" id="PTHR43401">
    <property type="entry name" value="L-THREONINE 3-DEHYDROGENASE"/>
    <property type="match status" value="1"/>
</dbReference>
<proteinExistence type="inferred from homology"/>
<dbReference type="AlphaFoldDB" id="A0A5C3QHU1"/>
<keyword evidence="2 4" id="KW-0862">Zinc</keyword>
<comment type="similarity">
    <text evidence="4">Belongs to the zinc-containing alcohol dehydrogenase family.</text>
</comment>
<dbReference type="Pfam" id="PF00107">
    <property type="entry name" value="ADH_zinc_N"/>
    <property type="match status" value="1"/>
</dbReference>
<organism evidence="6 7">
    <name type="scientific">Pterulicium gracile</name>
    <dbReference type="NCBI Taxonomy" id="1884261"/>
    <lineage>
        <taxon>Eukaryota</taxon>
        <taxon>Fungi</taxon>
        <taxon>Dikarya</taxon>
        <taxon>Basidiomycota</taxon>
        <taxon>Agaricomycotina</taxon>
        <taxon>Agaricomycetes</taxon>
        <taxon>Agaricomycetidae</taxon>
        <taxon>Agaricales</taxon>
        <taxon>Pleurotineae</taxon>
        <taxon>Pterulaceae</taxon>
        <taxon>Pterulicium</taxon>
    </lineage>
</organism>
<comment type="cofactor">
    <cofactor evidence="4">
        <name>Zn(2+)</name>
        <dbReference type="ChEBI" id="CHEBI:29105"/>
    </cofactor>
</comment>
<feature type="domain" description="Enoyl reductase (ER)" evidence="5">
    <location>
        <begin position="7"/>
        <end position="340"/>
    </location>
</feature>
<dbReference type="GO" id="GO:0008270">
    <property type="term" value="F:zinc ion binding"/>
    <property type="evidence" value="ECO:0007669"/>
    <property type="project" value="InterPro"/>
</dbReference>
<evidence type="ECO:0000259" key="5">
    <source>
        <dbReference type="SMART" id="SM00829"/>
    </source>
</evidence>
<dbReference type="InterPro" id="IPR020843">
    <property type="entry name" value="ER"/>
</dbReference>
<dbReference type="InterPro" id="IPR013154">
    <property type="entry name" value="ADH-like_N"/>
</dbReference>
<dbReference type="Gene3D" id="3.90.180.10">
    <property type="entry name" value="Medium-chain alcohol dehydrogenases, catalytic domain"/>
    <property type="match status" value="1"/>
</dbReference>
<keyword evidence="7" id="KW-1185">Reference proteome</keyword>
<dbReference type="InterPro" id="IPR036291">
    <property type="entry name" value="NAD(P)-bd_dom_sf"/>
</dbReference>
<gene>
    <name evidence="6" type="ORF">BDV98DRAFT_607172</name>
</gene>
<dbReference type="CDD" id="cd08234">
    <property type="entry name" value="threonine_DH_like"/>
    <property type="match status" value="1"/>
</dbReference>
<keyword evidence="3" id="KW-0560">Oxidoreductase</keyword>
<dbReference type="GO" id="GO:0016491">
    <property type="term" value="F:oxidoreductase activity"/>
    <property type="evidence" value="ECO:0007669"/>
    <property type="project" value="UniProtKB-KW"/>
</dbReference>
<dbReference type="SMART" id="SM00829">
    <property type="entry name" value="PKS_ER"/>
    <property type="match status" value="1"/>
</dbReference>
<dbReference type="PANTHER" id="PTHR43401:SF2">
    <property type="entry name" value="L-THREONINE 3-DEHYDROGENASE"/>
    <property type="match status" value="1"/>
</dbReference>
<dbReference type="OrthoDB" id="5363962at2759"/>
<name>A0A5C3QHU1_9AGAR</name>
<evidence type="ECO:0000313" key="7">
    <source>
        <dbReference type="Proteomes" id="UP000305067"/>
    </source>
</evidence>
<dbReference type="InterPro" id="IPR011032">
    <property type="entry name" value="GroES-like_sf"/>
</dbReference>
<dbReference type="SUPFAM" id="SSF50129">
    <property type="entry name" value="GroES-like"/>
    <property type="match status" value="1"/>
</dbReference>